<dbReference type="Proteomes" id="UP001444071">
    <property type="component" value="Unassembled WGS sequence"/>
</dbReference>
<name>A0ABV0WTJ1_9TELE</name>
<evidence type="ECO:0000256" key="1">
    <source>
        <dbReference type="SAM" id="MobiDB-lite"/>
    </source>
</evidence>
<organism evidence="2 3">
    <name type="scientific">Xenotaenia resolanae</name>
    <dbReference type="NCBI Taxonomy" id="208358"/>
    <lineage>
        <taxon>Eukaryota</taxon>
        <taxon>Metazoa</taxon>
        <taxon>Chordata</taxon>
        <taxon>Craniata</taxon>
        <taxon>Vertebrata</taxon>
        <taxon>Euteleostomi</taxon>
        <taxon>Actinopterygii</taxon>
        <taxon>Neopterygii</taxon>
        <taxon>Teleostei</taxon>
        <taxon>Neoteleostei</taxon>
        <taxon>Acanthomorphata</taxon>
        <taxon>Ovalentaria</taxon>
        <taxon>Atherinomorphae</taxon>
        <taxon>Cyprinodontiformes</taxon>
        <taxon>Goodeidae</taxon>
        <taxon>Xenotaenia</taxon>
    </lineage>
</organism>
<feature type="region of interest" description="Disordered" evidence="1">
    <location>
        <begin position="102"/>
        <end position="122"/>
    </location>
</feature>
<evidence type="ECO:0000313" key="2">
    <source>
        <dbReference type="EMBL" id="MEQ2272794.1"/>
    </source>
</evidence>
<accession>A0ABV0WTJ1</accession>
<dbReference type="EMBL" id="JAHRIM010070462">
    <property type="protein sequence ID" value="MEQ2272794.1"/>
    <property type="molecule type" value="Genomic_DNA"/>
</dbReference>
<evidence type="ECO:0000313" key="3">
    <source>
        <dbReference type="Proteomes" id="UP001444071"/>
    </source>
</evidence>
<protein>
    <submittedName>
        <fullName evidence="2">Uncharacterized protein</fullName>
    </submittedName>
</protein>
<feature type="compositionally biased region" description="Basic and acidic residues" evidence="1">
    <location>
        <begin position="111"/>
        <end position="122"/>
    </location>
</feature>
<reference evidence="2 3" key="1">
    <citation type="submission" date="2021-06" db="EMBL/GenBank/DDBJ databases">
        <authorList>
            <person name="Palmer J.M."/>
        </authorList>
    </citation>
    <scope>NUCLEOTIDE SEQUENCE [LARGE SCALE GENOMIC DNA]</scope>
    <source>
        <strain evidence="2 3">XR_2019</strain>
        <tissue evidence="2">Muscle</tissue>
    </source>
</reference>
<feature type="region of interest" description="Disordered" evidence="1">
    <location>
        <begin position="36"/>
        <end position="86"/>
    </location>
</feature>
<comment type="caution">
    <text evidence="2">The sequence shown here is derived from an EMBL/GenBank/DDBJ whole genome shotgun (WGS) entry which is preliminary data.</text>
</comment>
<sequence length="122" mass="13388">MLLSVGPAACSPASVQLDADQFMICRSDGFRLQRWAAEPRSLRPGRRQIPSSASSSSAPSSTDKRSPNCDLTFLDGLRRTSPTPPPFLRPWFSTVTMHMSSVSQARSVLDSPEKQKPPQEVD</sequence>
<feature type="compositionally biased region" description="Low complexity" evidence="1">
    <location>
        <begin position="50"/>
        <end position="61"/>
    </location>
</feature>
<proteinExistence type="predicted"/>
<gene>
    <name evidence="2" type="ORF">XENORESO_012858</name>
</gene>
<keyword evidence="3" id="KW-1185">Reference proteome</keyword>